<dbReference type="AlphaFoldDB" id="A0AA39WZS1"/>
<keyword evidence="1" id="KW-0472">Membrane</keyword>
<organism evidence="3 4">
    <name type="scientific">Immersiella caudata</name>
    <dbReference type="NCBI Taxonomy" id="314043"/>
    <lineage>
        <taxon>Eukaryota</taxon>
        <taxon>Fungi</taxon>
        <taxon>Dikarya</taxon>
        <taxon>Ascomycota</taxon>
        <taxon>Pezizomycotina</taxon>
        <taxon>Sordariomycetes</taxon>
        <taxon>Sordariomycetidae</taxon>
        <taxon>Sordariales</taxon>
        <taxon>Lasiosphaeriaceae</taxon>
        <taxon>Immersiella</taxon>
    </lineage>
</organism>
<sequence length="488" mass="53068">MQTPCKYQLCVSALFLLCRFFPTVAAAVDCRGGASPFIITTQQDVDSLLGCIDEKLSEERRLKIGYQGSITISPWATGVLNFIGYDYVNGSLLVENAPGLQKLYLWPAKSPGHPSGFHGVTLRNLSGLTSFGQFGQESIPHRTALNTLPLLEELTLDGSGFSQPVDLELVSLPRLRESRFPRASGGIKTGGNLTINDVGLDNIDDFLYAGSGINASYTVSELRNVATATISLFSGTNLRLEGNGTLSVDFNCPLCRDQPPPNGFYMRSLHLSGINSLSRNYAGTGKMDNLTVGSLTISDNRNLEVLPMLFDNITNLTLQSNRRLHTVLFNASAARYSWSSIRIAFNKGLRLKSAVGGSDMKPGEPQKNVFYWPTKNVSSMVFSGNFDDAFFQPFIDLGKDKSKRPLVLNKFEVYSDVTGIGFNCSKLNELRRAGILQGEYTCNFQTVPDETASGVGRIQVPGQGLWGVALGVAMVLVIEFCYVAAGLA</sequence>
<gene>
    <name evidence="3" type="ORF">B0T14DRAFT_583471</name>
</gene>
<evidence type="ECO:0000256" key="2">
    <source>
        <dbReference type="SAM" id="SignalP"/>
    </source>
</evidence>
<feature type="transmembrane region" description="Helical" evidence="1">
    <location>
        <begin position="465"/>
        <end position="485"/>
    </location>
</feature>
<keyword evidence="1" id="KW-0812">Transmembrane</keyword>
<feature type="signal peptide" evidence="2">
    <location>
        <begin position="1"/>
        <end position="26"/>
    </location>
</feature>
<reference evidence="3" key="1">
    <citation type="submission" date="2023-06" db="EMBL/GenBank/DDBJ databases">
        <title>Genome-scale phylogeny and comparative genomics of the fungal order Sordariales.</title>
        <authorList>
            <consortium name="Lawrence Berkeley National Laboratory"/>
            <person name="Hensen N."/>
            <person name="Bonometti L."/>
            <person name="Westerberg I."/>
            <person name="Brannstrom I.O."/>
            <person name="Guillou S."/>
            <person name="Cros-Aarteil S."/>
            <person name="Calhoun S."/>
            <person name="Haridas S."/>
            <person name="Kuo A."/>
            <person name="Mondo S."/>
            <person name="Pangilinan J."/>
            <person name="Riley R."/>
            <person name="Labutti K."/>
            <person name="Andreopoulos B."/>
            <person name="Lipzen A."/>
            <person name="Chen C."/>
            <person name="Yanf M."/>
            <person name="Daum C."/>
            <person name="Ng V."/>
            <person name="Clum A."/>
            <person name="Steindorff A."/>
            <person name="Ohm R."/>
            <person name="Martin F."/>
            <person name="Silar P."/>
            <person name="Natvig D."/>
            <person name="Lalanne C."/>
            <person name="Gautier V."/>
            <person name="Ament-Velasquez S.L."/>
            <person name="Kruys A."/>
            <person name="Hutchinson M.I."/>
            <person name="Powell A.J."/>
            <person name="Barry K."/>
            <person name="Miller A.N."/>
            <person name="Grigoriev I.V."/>
            <person name="Debuchy R."/>
            <person name="Gladieux P."/>
            <person name="Thoren M.H."/>
            <person name="Johannesson H."/>
        </authorList>
    </citation>
    <scope>NUCLEOTIDE SEQUENCE</scope>
    <source>
        <strain evidence="3">CBS 606.72</strain>
    </source>
</reference>
<keyword evidence="2" id="KW-0732">Signal</keyword>
<evidence type="ECO:0000313" key="3">
    <source>
        <dbReference type="EMBL" id="KAK0624225.1"/>
    </source>
</evidence>
<comment type="caution">
    <text evidence="3">The sequence shown here is derived from an EMBL/GenBank/DDBJ whole genome shotgun (WGS) entry which is preliminary data.</text>
</comment>
<dbReference type="EMBL" id="JAULSU010000003">
    <property type="protein sequence ID" value="KAK0624225.1"/>
    <property type="molecule type" value="Genomic_DNA"/>
</dbReference>
<keyword evidence="1" id="KW-1133">Transmembrane helix</keyword>
<name>A0AA39WZS1_9PEZI</name>
<proteinExistence type="predicted"/>
<feature type="chain" id="PRO_5041335804" evidence="2">
    <location>
        <begin position="27"/>
        <end position="488"/>
    </location>
</feature>
<evidence type="ECO:0000256" key="1">
    <source>
        <dbReference type="SAM" id="Phobius"/>
    </source>
</evidence>
<dbReference type="SUPFAM" id="SSF52058">
    <property type="entry name" value="L domain-like"/>
    <property type="match status" value="1"/>
</dbReference>
<protein>
    <submittedName>
        <fullName evidence="3">Uncharacterized protein</fullName>
    </submittedName>
</protein>
<accession>A0AA39WZS1</accession>
<dbReference type="Proteomes" id="UP001175000">
    <property type="component" value="Unassembled WGS sequence"/>
</dbReference>
<evidence type="ECO:0000313" key="4">
    <source>
        <dbReference type="Proteomes" id="UP001175000"/>
    </source>
</evidence>
<keyword evidence="4" id="KW-1185">Reference proteome</keyword>